<comment type="caution">
    <text evidence="3">The sequence shown here is derived from an EMBL/GenBank/DDBJ whole genome shotgun (WGS) entry which is preliminary data.</text>
</comment>
<organism evidence="3 4">
    <name type="scientific">Candidatus Scatenecus faecavium</name>
    <dbReference type="NCBI Taxonomy" id="2840915"/>
    <lineage>
        <taxon>Bacteria</taxon>
        <taxon>Candidatus Scatenecus</taxon>
    </lineage>
</organism>
<dbReference type="PRINTS" id="PR00813">
    <property type="entry name" value="BCTERIALGSPG"/>
</dbReference>
<keyword evidence="1" id="KW-0488">Methylation</keyword>
<sequence length="262" mass="28809">NMSKTFDITKSQQGGWGGLNNAPSAFFNILYFKNILSAFTLAEVLITLGIIGIVAAMTLPALITRNQNKALEASLKKNYSVILQAFEMYQAEHGERLRPEILGAGGTLTGLKAQIMPYFKIIADCGTYSNTHPACIPYNADNPNNSYRTYDGKQKIGLTLFDDGQFVLTDGSLILIENMTGAKYAFITVDVNGRNKKPNRWGHDLFTFHLTDDGRIVPAGTPQSTYSAQGTYCSSTSAHARNGIGCTYYALNDKDYFNNLPR</sequence>
<proteinExistence type="predicted"/>
<dbReference type="InterPro" id="IPR045584">
    <property type="entry name" value="Pilin-like"/>
</dbReference>
<evidence type="ECO:0000313" key="4">
    <source>
        <dbReference type="Proteomes" id="UP000824139"/>
    </source>
</evidence>
<name>A0A9D1K5U1_9BACT</name>
<protein>
    <submittedName>
        <fullName evidence="3">Type II secretion system protein</fullName>
    </submittedName>
</protein>
<keyword evidence="2" id="KW-1133">Transmembrane helix</keyword>
<dbReference type="GO" id="GO:0015628">
    <property type="term" value="P:protein secretion by the type II secretion system"/>
    <property type="evidence" value="ECO:0007669"/>
    <property type="project" value="InterPro"/>
</dbReference>
<dbReference type="Gene3D" id="3.30.700.10">
    <property type="entry name" value="Glycoprotein, Type 4 Pilin"/>
    <property type="match status" value="1"/>
</dbReference>
<dbReference type="AlphaFoldDB" id="A0A9D1K5U1"/>
<dbReference type="SUPFAM" id="SSF54523">
    <property type="entry name" value="Pili subunits"/>
    <property type="match status" value="1"/>
</dbReference>
<dbReference type="Proteomes" id="UP000824139">
    <property type="component" value="Unassembled WGS sequence"/>
</dbReference>
<dbReference type="GO" id="GO:0015627">
    <property type="term" value="C:type II protein secretion system complex"/>
    <property type="evidence" value="ECO:0007669"/>
    <property type="project" value="InterPro"/>
</dbReference>
<dbReference type="NCBIfam" id="TIGR02532">
    <property type="entry name" value="IV_pilin_GFxxxE"/>
    <property type="match status" value="1"/>
</dbReference>
<dbReference type="EMBL" id="DVJO01000201">
    <property type="protein sequence ID" value="HIS83769.1"/>
    <property type="molecule type" value="Genomic_DNA"/>
</dbReference>
<reference evidence="3" key="2">
    <citation type="journal article" date="2021" name="PeerJ">
        <title>Extensive microbial diversity within the chicken gut microbiome revealed by metagenomics and culture.</title>
        <authorList>
            <person name="Gilroy R."/>
            <person name="Ravi A."/>
            <person name="Getino M."/>
            <person name="Pursley I."/>
            <person name="Horton D.L."/>
            <person name="Alikhan N.F."/>
            <person name="Baker D."/>
            <person name="Gharbi K."/>
            <person name="Hall N."/>
            <person name="Watson M."/>
            <person name="Adriaenssens E.M."/>
            <person name="Foster-Nyarko E."/>
            <person name="Jarju S."/>
            <person name="Secka A."/>
            <person name="Antonio M."/>
            <person name="Oren A."/>
            <person name="Chaudhuri R.R."/>
            <person name="La Ragione R."/>
            <person name="Hildebrand F."/>
            <person name="Pallen M.J."/>
        </authorList>
    </citation>
    <scope>NUCLEOTIDE SEQUENCE</scope>
    <source>
        <strain evidence="3">CHK152-2994</strain>
    </source>
</reference>
<dbReference type="InterPro" id="IPR012902">
    <property type="entry name" value="N_methyl_site"/>
</dbReference>
<evidence type="ECO:0000256" key="2">
    <source>
        <dbReference type="SAM" id="Phobius"/>
    </source>
</evidence>
<dbReference type="InterPro" id="IPR000983">
    <property type="entry name" value="Bac_GSPG_pilin"/>
</dbReference>
<feature type="non-terminal residue" evidence="3">
    <location>
        <position position="1"/>
    </location>
</feature>
<accession>A0A9D1K5U1</accession>
<gene>
    <name evidence="3" type="ORF">IAD41_09225</name>
</gene>
<reference evidence="3" key="1">
    <citation type="submission" date="2020-10" db="EMBL/GenBank/DDBJ databases">
        <authorList>
            <person name="Gilroy R."/>
        </authorList>
    </citation>
    <scope>NUCLEOTIDE SEQUENCE</scope>
    <source>
        <strain evidence="3">CHK152-2994</strain>
    </source>
</reference>
<feature type="transmembrane region" description="Helical" evidence="2">
    <location>
        <begin position="35"/>
        <end position="59"/>
    </location>
</feature>
<evidence type="ECO:0000256" key="1">
    <source>
        <dbReference type="ARBA" id="ARBA00022481"/>
    </source>
</evidence>
<keyword evidence="2" id="KW-0472">Membrane</keyword>
<keyword evidence="2" id="KW-0812">Transmembrane</keyword>
<evidence type="ECO:0000313" key="3">
    <source>
        <dbReference type="EMBL" id="HIS83769.1"/>
    </source>
</evidence>